<evidence type="ECO:0000313" key="5">
    <source>
        <dbReference type="Proteomes" id="UP000434052"/>
    </source>
</evidence>
<evidence type="ECO:0000313" key="6">
    <source>
        <dbReference type="Proteomes" id="UP000503251"/>
    </source>
</evidence>
<dbReference type="Proteomes" id="UP000434052">
    <property type="component" value="Unassembled WGS sequence"/>
</dbReference>
<organism evidence="4 5">
    <name type="scientific">Oceanidesulfovibrio marinus</name>
    <dbReference type="NCBI Taxonomy" id="370038"/>
    <lineage>
        <taxon>Bacteria</taxon>
        <taxon>Pseudomonadati</taxon>
        <taxon>Thermodesulfobacteriota</taxon>
        <taxon>Desulfovibrionia</taxon>
        <taxon>Desulfovibrionales</taxon>
        <taxon>Desulfovibrionaceae</taxon>
        <taxon>Oceanidesulfovibrio</taxon>
    </lineage>
</organism>
<evidence type="ECO:0000313" key="4">
    <source>
        <dbReference type="EMBL" id="TVM32594.1"/>
    </source>
</evidence>
<dbReference type="InterPro" id="IPR048301">
    <property type="entry name" value="NucS_C"/>
</dbReference>
<protein>
    <submittedName>
        <fullName evidence="4">DUF91 domain-containing protein</fullName>
    </submittedName>
</protein>
<dbReference type="Proteomes" id="UP000503251">
    <property type="component" value="Chromosome"/>
</dbReference>
<name>A0A6P1ZDR4_9BACT</name>
<sequence>MAIDEETRNTIISLMQNGLDDHEIGNQLDISPYTVRAVRAHITMGTYGSSPTKSEEYIEAEEIRFGLEKDLQQALRRNIKQLEPGLSIIDNGKEHNTDAGFIDILCKDDADTTVVIELKAGQANDTGIAQTLGYMGALKEEGIEKVRGIIVAADFSRRSKFAVKALPNLKLVRYGFSFVFEDATL</sequence>
<evidence type="ECO:0000259" key="2">
    <source>
        <dbReference type="Pfam" id="PF01939"/>
    </source>
</evidence>
<dbReference type="InterPro" id="IPR002793">
    <property type="entry name" value="Endonuclease_NucS"/>
</dbReference>
<keyword evidence="1" id="KW-0238">DNA-binding</keyword>
<dbReference type="InterPro" id="IPR011856">
    <property type="entry name" value="tRNA_endonuc-like_dom_sf"/>
</dbReference>
<gene>
    <name evidence="4" type="ORF">DQK91_15090</name>
    <name evidence="3" type="ORF">E8L03_06375</name>
</gene>
<dbReference type="EMBL" id="QMIF01000010">
    <property type="protein sequence ID" value="TVM32594.1"/>
    <property type="molecule type" value="Genomic_DNA"/>
</dbReference>
<dbReference type="Gene3D" id="3.40.1350.10">
    <property type="match status" value="1"/>
</dbReference>
<evidence type="ECO:0000313" key="3">
    <source>
        <dbReference type="EMBL" id="QJT08572.1"/>
    </source>
</evidence>
<proteinExistence type="predicted"/>
<dbReference type="OrthoDB" id="8477544at2"/>
<dbReference type="GO" id="GO:0004519">
    <property type="term" value="F:endonuclease activity"/>
    <property type="evidence" value="ECO:0007669"/>
    <property type="project" value="InterPro"/>
</dbReference>
<feature type="domain" description="Endonuclease NucS C-terminal" evidence="2">
    <location>
        <begin position="68"/>
        <end position="157"/>
    </location>
</feature>
<keyword evidence="6" id="KW-1185">Reference proteome</keyword>
<dbReference type="EMBL" id="CP039543">
    <property type="protein sequence ID" value="QJT08572.1"/>
    <property type="molecule type" value="Genomic_DNA"/>
</dbReference>
<reference evidence="3 6" key="2">
    <citation type="submission" date="2019-04" db="EMBL/GenBank/DDBJ databases">
        <title>Isolation and culture of sulfate reducing bacteria from the cold seep of the South China Sea.</title>
        <authorList>
            <person name="Sun C."/>
            <person name="Liu R."/>
        </authorList>
    </citation>
    <scope>NUCLEOTIDE SEQUENCE [LARGE SCALE GENOMIC DNA]</scope>
    <source>
        <strain evidence="3 6">CS1</strain>
    </source>
</reference>
<dbReference type="Pfam" id="PF01939">
    <property type="entry name" value="NucS_C"/>
    <property type="match status" value="1"/>
</dbReference>
<evidence type="ECO:0000256" key="1">
    <source>
        <dbReference type="ARBA" id="ARBA00023125"/>
    </source>
</evidence>
<dbReference type="PANTHER" id="PTHR38814">
    <property type="entry name" value="ENDONUCLEASE NUCS"/>
    <property type="match status" value="1"/>
</dbReference>
<accession>A0A6P1ZDR4</accession>
<dbReference type="GO" id="GO:0003677">
    <property type="term" value="F:DNA binding"/>
    <property type="evidence" value="ECO:0007669"/>
    <property type="project" value="UniProtKB-KW"/>
</dbReference>
<dbReference type="AlphaFoldDB" id="A0A6P1ZDR4"/>
<dbReference type="CDD" id="cd22341">
    <property type="entry name" value="NucS-like"/>
    <property type="match status" value="1"/>
</dbReference>
<reference evidence="4 5" key="1">
    <citation type="submission" date="2018-06" db="EMBL/GenBank/DDBJ databases">
        <title>Complete genome of Desulfovibrio marinus P48SEP.</title>
        <authorList>
            <person name="Crispim J.S."/>
            <person name="Vidigal P.M.P."/>
            <person name="Silva L.C.F."/>
            <person name="Araujo L.C."/>
            <person name="Laguardia C.N."/>
            <person name="Dias R.S."/>
            <person name="Sousa M.P."/>
            <person name="Paula S.O."/>
            <person name="Silva C."/>
        </authorList>
    </citation>
    <scope>NUCLEOTIDE SEQUENCE [LARGE SCALE GENOMIC DNA]</scope>
    <source>
        <strain evidence="4 5">P48SEP</strain>
    </source>
</reference>
<dbReference type="PANTHER" id="PTHR38814:SF1">
    <property type="entry name" value="ENDONUCLEASE NUCS"/>
    <property type="match status" value="1"/>
</dbReference>
<dbReference type="RefSeq" id="WP_144306211.1">
    <property type="nucleotide sequence ID" value="NZ_CP039543.1"/>
</dbReference>